<dbReference type="AlphaFoldDB" id="A0AAD1XCU1"/>
<organism evidence="1 2">
    <name type="scientific">Euplotes crassus</name>
    <dbReference type="NCBI Taxonomy" id="5936"/>
    <lineage>
        <taxon>Eukaryota</taxon>
        <taxon>Sar</taxon>
        <taxon>Alveolata</taxon>
        <taxon>Ciliophora</taxon>
        <taxon>Intramacronucleata</taxon>
        <taxon>Spirotrichea</taxon>
        <taxon>Hypotrichia</taxon>
        <taxon>Euplotida</taxon>
        <taxon>Euplotidae</taxon>
        <taxon>Moneuplotes</taxon>
    </lineage>
</organism>
<keyword evidence="2" id="KW-1185">Reference proteome</keyword>
<evidence type="ECO:0000313" key="2">
    <source>
        <dbReference type="Proteomes" id="UP001295684"/>
    </source>
</evidence>
<gene>
    <name evidence="1" type="ORF">ECRASSUSDP1_LOCUS10958</name>
</gene>
<comment type="caution">
    <text evidence="1">The sequence shown here is derived from an EMBL/GenBank/DDBJ whole genome shotgun (WGS) entry which is preliminary data.</text>
</comment>
<name>A0AAD1XCU1_EUPCR</name>
<dbReference type="Proteomes" id="UP001295684">
    <property type="component" value="Unassembled WGS sequence"/>
</dbReference>
<dbReference type="EMBL" id="CAMPGE010010808">
    <property type="protein sequence ID" value="CAI2369655.1"/>
    <property type="molecule type" value="Genomic_DNA"/>
</dbReference>
<reference evidence="1" key="1">
    <citation type="submission" date="2023-07" db="EMBL/GenBank/DDBJ databases">
        <authorList>
            <consortium name="AG Swart"/>
            <person name="Singh M."/>
            <person name="Singh A."/>
            <person name="Seah K."/>
            <person name="Emmerich C."/>
        </authorList>
    </citation>
    <scope>NUCLEOTIDE SEQUENCE</scope>
    <source>
        <strain evidence="1">DP1</strain>
    </source>
</reference>
<proteinExistence type="predicted"/>
<evidence type="ECO:0000313" key="1">
    <source>
        <dbReference type="EMBL" id="CAI2369655.1"/>
    </source>
</evidence>
<sequence>MFPISNSYIASFRGWSDKKEKAPALSPASLFGYPCVYKNFNPSNSVDQNCDDHCNENFITHTPKVTIRDKNSNAIITSEEYQQEVQDKKESQFAKQNKNPKFKLKTYLRKYNCSIPPLQVEKLAEASQQQEEGSKLGIKPNFEINTPVPPKERLRTCCTNKRPTTDAKRQHLRGPRKNLINSFYQTPKMSKRPVKLRRRIINLSDSDFKYRKNQDNLNKVAFINRFDKRRMNIPLSITNKTSLLNSIRKARGQNKEDTVIKNLFIRGLGSTGSNLLRPSTQVTERKPRKYKGHHPVLILNPKETDDKIPTPNKSPKRTKNKINFRRKIEYFEISKEGDVTKTIGVQIKVHNRKQYLSKYEGKFTKRNSSVLASDDEVISCTG</sequence>
<accession>A0AAD1XCU1</accession>
<protein>
    <submittedName>
        <fullName evidence="1">Uncharacterized protein</fullName>
    </submittedName>
</protein>